<dbReference type="InterPro" id="IPR058240">
    <property type="entry name" value="rSAM_sf"/>
</dbReference>
<dbReference type="InterPro" id="IPR007197">
    <property type="entry name" value="rSAM"/>
</dbReference>
<evidence type="ECO:0000256" key="1">
    <source>
        <dbReference type="ARBA" id="ARBA00022691"/>
    </source>
</evidence>
<dbReference type="AlphaFoldDB" id="A0A832MLS8"/>
<evidence type="ECO:0000313" key="6">
    <source>
        <dbReference type="EMBL" id="HGZ43101.1"/>
    </source>
</evidence>
<dbReference type="SFLD" id="SFLDG01067">
    <property type="entry name" value="SPASM/twitch_domain_containing"/>
    <property type="match status" value="1"/>
</dbReference>
<evidence type="ECO:0000259" key="5">
    <source>
        <dbReference type="PROSITE" id="PS51918"/>
    </source>
</evidence>
<dbReference type="GO" id="GO:0003824">
    <property type="term" value="F:catalytic activity"/>
    <property type="evidence" value="ECO:0007669"/>
    <property type="project" value="InterPro"/>
</dbReference>
<dbReference type="EMBL" id="DSQF01000012">
    <property type="protein sequence ID" value="HGZ43101.1"/>
    <property type="molecule type" value="Genomic_DNA"/>
</dbReference>
<reference evidence="6" key="1">
    <citation type="journal article" date="2020" name="mSystems">
        <title>Genome- and Community-Level Interaction Insights into Carbon Utilization and Element Cycling Functions of Hydrothermarchaeota in Hydrothermal Sediment.</title>
        <authorList>
            <person name="Zhou Z."/>
            <person name="Liu Y."/>
            <person name="Xu W."/>
            <person name="Pan J."/>
            <person name="Luo Z.H."/>
            <person name="Li M."/>
        </authorList>
    </citation>
    <scope>NUCLEOTIDE SEQUENCE [LARGE SCALE GENOMIC DNA]</scope>
    <source>
        <strain evidence="6">SpSt-381</strain>
    </source>
</reference>
<dbReference type="PROSITE" id="PS51918">
    <property type="entry name" value="RADICAL_SAM"/>
    <property type="match status" value="1"/>
</dbReference>
<gene>
    <name evidence="6" type="ORF">ENR23_06700</name>
</gene>
<evidence type="ECO:0000256" key="4">
    <source>
        <dbReference type="ARBA" id="ARBA00023014"/>
    </source>
</evidence>
<feature type="domain" description="Radical SAM core" evidence="5">
    <location>
        <begin position="24"/>
        <end position="251"/>
    </location>
</feature>
<dbReference type="GO" id="GO:0051536">
    <property type="term" value="F:iron-sulfur cluster binding"/>
    <property type="evidence" value="ECO:0007669"/>
    <property type="project" value="UniProtKB-KW"/>
</dbReference>
<dbReference type="SFLD" id="SFLDS00029">
    <property type="entry name" value="Radical_SAM"/>
    <property type="match status" value="1"/>
</dbReference>
<dbReference type="Pfam" id="PF04055">
    <property type="entry name" value="Radical_SAM"/>
    <property type="match status" value="1"/>
</dbReference>
<organism evidence="6">
    <name type="scientific">Eiseniibacteriota bacterium</name>
    <dbReference type="NCBI Taxonomy" id="2212470"/>
    <lineage>
        <taxon>Bacteria</taxon>
        <taxon>Candidatus Eiseniibacteriota</taxon>
    </lineage>
</organism>
<proteinExistence type="predicted"/>
<dbReference type="SUPFAM" id="SSF102114">
    <property type="entry name" value="Radical SAM enzymes"/>
    <property type="match status" value="1"/>
</dbReference>
<dbReference type="PANTHER" id="PTHR11228">
    <property type="entry name" value="RADICAL SAM DOMAIN PROTEIN"/>
    <property type="match status" value="1"/>
</dbReference>
<comment type="caution">
    <text evidence="6">The sequence shown here is derived from an EMBL/GenBank/DDBJ whole genome shotgun (WGS) entry which is preliminary data.</text>
</comment>
<keyword evidence="2" id="KW-0479">Metal-binding</keyword>
<evidence type="ECO:0000256" key="2">
    <source>
        <dbReference type="ARBA" id="ARBA00022723"/>
    </source>
</evidence>
<keyword evidence="3" id="KW-0408">Iron</keyword>
<dbReference type="CDD" id="cd01335">
    <property type="entry name" value="Radical_SAM"/>
    <property type="match status" value="1"/>
</dbReference>
<keyword evidence="4" id="KW-0411">Iron-sulfur</keyword>
<protein>
    <submittedName>
        <fullName evidence="6">Radical SAM protein</fullName>
    </submittedName>
</protein>
<sequence length="303" mass="31862">MPEPAIRTDAPPSAPAAAPRFPVQPLEHLDALWIQVAGTLCNLSCAHCFVSCGPGEARHALMGRDEVAARVAEALGLGVREFYLTGGEPFLHPELTAILADTLAHGPCTVLTNGTLFTRARLAELVRLSDAARHSLEVRVSLDGLDAAAHDRVRGAGSFARALEGLRALEAHGLLPIVTVTQHDDEDPLAFRARAVERLRAAGLARPRLKILPLFRLGRAARAQGPAAAETLAGVPQERLAPAALQCGGCRAVTTRGVYVCPLLVDEPGGRMGATLAEAARPFTLSHAACFTCFVTGMTCGNA</sequence>
<dbReference type="InterPro" id="IPR050377">
    <property type="entry name" value="Radical_SAM_PqqE_MftC-like"/>
</dbReference>
<name>A0A832MLS8_UNCEI</name>
<dbReference type="Gene3D" id="3.20.20.70">
    <property type="entry name" value="Aldolase class I"/>
    <property type="match status" value="1"/>
</dbReference>
<keyword evidence="1" id="KW-0949">S-adenosyl-L-methionine</keyword>
<evidence type="ECO:0000256" key="3">
    <source>
        <dbReference type="ARBA" id="ARBA00023004"/>
    </source>
</evidence>
<dbReference type="PANTHER" id="PTHR11228:SF22">
    <property type="entry name" value="PEPTIDE BIOSYNTHESIS PROTEIN YYDG-RELATED"/>
    <property type="match status" value="1"/>
</dbReference>
<dbReference type="GO" id="GO:0046872">
    <property type="term" value="F:metal ion binding"/>
    <property type="evidence" value="ECO:0007669"/>
    <property type="project" value="UniProtKB-KW"/>
</dbReference>
<dbReference type="InterPro" id="IPR013785">
    <property type="entry name" value="Aldolase_TIM"/>
</dbReference>
<accession>A0A832MLS8</accession>